<evidence type="ECO:0000256" key="5">
    <source>
        <dbReference type="SAM" id="MobiDB-lite"/>
    </source>
</evidence>
<dbReference type="EMBL" id="CAFBLO010000019">
    <property type="protein sequence ID" value="CAB4862575.1"/>
    <property type="molecule type" value="Genomic_DNA"/>
</dbReference>
<dbReference type="EMBL" id="CAEZVJ010000018">
    <property type="protein sequence ID" value="CAB4623646.1"/>
    <property type="molecule type" value="Genomic_DNA"/>
</dbReference>
<dbReference type="PANTHER" id="PTHR12131">
    <property type="entry name" value="ATP-DEPENDENT RNA AND DNA HELICASE"/>
    <property type="match status" value="1"/>
</dbReference>
<protein>
    <submittedName>
        <fullName evidence="9">Unannotated protein</fullName>
    </submittedName>
</protein>
<dbReference type="PROSITE" id="PS51192">
    <property type="entry name" value="HELICASE_ATP_BIND_1"/>
    <property type="match status" value="1"/>
</dbReference>
<sequence length="800" mass="89609">MGVTLDEFRRSQPFPLDAFQLKACESLDKGRGVLVAAPTGAGKTIIADYAVYLSQQTMTDKTFYTTPMKALSNQKFQDLQAIYGVDEVGLLTGDTSINPTARIVIMTTEVLRNMLYAQSDLLKDLRFVVMDEVHYLADKFRGPVWEEVILHLPQDVSIVSLSATVSNAEEFGEWLAAVRGHTDIIVSEDRPVPLFQHVYARGELYELFEPGGEFQNPPRIHRDVQGLGRGQQRFGGPQSGGHGRRSFPRERVRGRFDSKNPRERRSAPVDIASVLADHTMLPAIFFIFSRKGCDNAVRDVLFSGEVLTTVEERDEIRSVIENRTAHLSGEDLSSLGFHEWEDSLMAGVASHHAGLIPVFKEIVEHLFRRKLVKLVFATETLALGINMPARSVVLEKMDKYNGESRVAITPGEYTQLTGRAGRRGIDVEGHSVIIWRDGMNPHALGMLASRRSYPLYSSFVPTYNMAVNLIERYGRNTAREILEQSFAQFQADRAVVDLSVTVRQNQKSLAEYSEAMDCHLGDFREYSKIRRELTDLEGKNERGGHTPHAVAKKRADHIEKLRGRMRKHSCHPCPDREKHARWGERFWKLQSQTDRIANQIKNKTGAIASVFDRVCRVLHAHGYLVQDGDDYTLTDAGAALKRIYGERDLLIAECLRAGLWEGLDGPLLAAALSTVMYESRRDDDNNINMRIPKGSFSDVTTAMERIWDSLSDAETAEDLEITPPLAFGLALGIQRWAKGQRLDDVLRECGLAGGDFVRWAKQVVDSLDQISHVAEPALAAIARDTIPLIRRGIVADSATL</sequence>
<evidence type="ECO:0000313" key="8">
    <source>
        <dbReference type="EMBL" id="CAB4623646.1"/>
    </source>
</evidence>
<evidence type="ECO:0000259" key="7">
    <source>
        <dbReference type="PROSITE" id="PS51194"/>
    </source>
</evidence>
<evidence type="ECO:0000259" key="6">
    <source>
        <dbReference type="PROSITE" id="PS51192"/>
    </source>
</evidence>
<evidence type="ECO:0000256" key="2">
    <source>
        <dbReference type="ARBA" id="ARBA00022801"/>
    </source>
</evidence>
<dbReference type="CDD" id="cd18795">
    <property type="entry name" value="SF2_C_Ski2"/>
    <property type="match status" value="1"/>
</dbReference>
<feature type="domain" description="Helicase C-terminal" evidence="7">
    <location>
        <begin position="292"/>
        <end position="466"/>
    </location>
</feature>
<dbReference type="SUPFAM" id="SSF52540">
    <property type="entry name" value="P-loop containing nucleoside triphosphate hydrolases"/>
    <property type="match status" value="1"/>
</dbReference>
<dbReference type="PROSITE" id="PS51194">
    <property type="entry name" value="HELICASE_CTER"/>
    <property type="match status" value="1"/>
</dbReference>
<dbReference type="AlphaFoldDB" id="A0A6J7D0E8"/>
<evidence type="ECO:0000256" key="4">
    <source>
        <dbReference type="ARBA" id="ARBA00022840"/>
    </source>
</evidence>
<dbReference type="InterPro" id="IPR012961">
    <property type="entry name" value="Ski2/MTR4_C"/>
</dbReference>
<feature type="compositionally biased region" description="Basic and acidic residues" evidence="5">
    <location>
        <begin position="247"/>
        <end position="264"/>
    </location>
</feature>
<name>A0A6J7D0E8_9ZZZZ</name>
<feature type="domain" description="Helicase ATP-binding" evidence="6">
    <location>
        <begin position="24"/>
        <end position="183"/>
    </location>
</feature>
<dbReference type="GO" id="GO:0005524">
    <property type="term" value="F:ATP binding"/>
    <property type="evidence" value="ECO:0007669"/>
    <property type="project" value="UniProtKB-KW"/>
</dbReference>
<dbReference type="Pfam" id="PF00270">
    <property type="entry name" value="DEAD"/>
    <property type="match status" value="1"/>
</dbReference>
<feature type="region of interest" description="Disordered" evidence="5">
    <location>
        <begin position="228"/>
        <end position="264"/>
    </location>
</feature>
<dbReference type="SMART" id="SM01142">
    <property type="entry name" value="DSHCT"/>
    <property type="match status" value="1"/>
</dbReference>
<keyword evidence="1" id="KW-0547">Nucleotide-binding</keyword>
<keyword evidence="4" id="KW-0067">ATP-binding</keyword>
<dbReference type="SMART" id="SM00490">
    <property type="entry name" value="HELICc"/>
    <property type="match status" value="1"/>
</dbReference>
<dbReference type="GO" id="GO:0004386">
    <property type="term" value="F:helicase activity"/>
    <property type="evidence" value="ECO:0007669"/>
    <property type="project" value="UniProtKB-KW"/>
</dbReference>
<reference evidence="9" key="1">
    <citation type="submission" date="2020-05" db="EMBL/GenBank/DDBJ databases">
        <authorList>
            <person name="Chiriac C."/>
            <person name="Salcher M."/>
            <person name="Ghai R."/>
            <person name="Kavagutti S V."/>
        </authorList>
    </citation>
    <scope>NUCLEOTIDE SEQUENCE</scope>
</reference>
<organism evidence="9">
    <name type="scientific">freshwater metagenome</name>
    <dbReference type="NCBI Taxonomy" id="449393"/>
    <lineage>
        <taxon>unclassified sequences</taxon>
        <taxon>metagenomes</taxon>
        <taxon>ecological metagenomes</taxon>
    </lineage>
</organism>
<gene>
    <name evidence="8" type="ORF">UFOPK1961_00275</name>
    <name evidence="9" type="ORF">UFOPK3364_00331</name>
</gene>
<dbReference type="GO" id="GO:0003676">
    <property type="term" value="F:nucleic acid binding"/>
    <property type="evidence" value="ECO:0007669"/>
    <property type="project" value="InterPro"/>
</dbReference>
<evidence type="ECO:0000313" key="9">
    <source>
        <dbReference type="EMBL" id="CAB4862575.1"/>
    </source>
</evidence>
<dbReference type="InterPro" id="IPR001650">
    <property type="entry name" value="Helicase_C-like"/>
</dbReference>
<dbReference type="InterPro" id="IPR050699">
    <property type="entry name" value="RNA-DNA_Helicase"/>
</dbReference>
<dbReference type="GO" id="GO:0055087">
    <property type="term" value="C:Ski complex"/>
    <property type="evidence" value="ECO:0007669"/>
    <property type="project" value="TreeGrafter"/>
</dbReference>
<dbReference type="InterPro" id="IPR011545">
    <property type="entry name" value="DEAD/DEAH_box_helicase_dom"/>
</dbReference>
<evidence type="ECO:0000256" key="1">
    <source>
        <dbReference type="ARBA" id="ARBA00022741"/>
    </source>
</evidence>
<keyword evidence="3" id="KW-0347">Helicase</keyword>
<dbReference type="Gene3D" id="3.40.50.300">
    <property type="entry name" value="P-loop containing nucleotide triphosphate hydrolases"/>
    <property type="match status" value="2"/>
</dbReference>
<dbReference type="InterPro" id="IPR014001">
    <property type="entry name" value="Helicase_ATP-bd"/>
</dbReference>
<dbReference type="GO" id="GO:0016787">
    <property type="term" value="F:hydrolase activity"/>
    <property type="evidence" value="ECO:0007669"/>
    <property type="project" value="UniProtKB-KW"/>
</dbReference>
<dbReference type="GO" id="GO:0070478">
    <property type="term" value="P:nuclear-transcribed mRNA catabolic process, 3'-5' exonucleolytic nonsense-mediated decay"/>
    <property type="evidence" value="ECO:0007669"/>
    <property type="project" value="TreeGrafter"/>
</dbReference>
<evidence type="ECO:0000256" key="3">
    <source>
        <dbReference type="ARBA" id="ARBA00022806"/>
    </source>
</evidence>
<keyword evidence="2" id="KW-0378">Hydrolase</keyword>
<dbReference type="Gene3D" id="1.10.3380.30">
    <property type="match status" value="1"/>
</dbReference>
<dbReference type="Pfam" id="PF08148">
    <property type="entry name" value="DSHCT"/>
    <property type="match status" value="1"/>
</dbReference>
<dbReference type="PANTHER" id="PTHR12131:SF1">
    <property type="entry name" value="ATP-DEPENDENT RNA HELICASE SUPV3L1, MITOCHONDRIAL-RELATED"/>
    <property type="match status" value="1"/>
</dbReference>
<dbReference type="InterPro" id="IPR027417">
    <property type="entry name" value="P-loop_NTPase"/>
</dbReference>
<accession>A0A6J7D0E8</accession>
<dbReference type="SMART" id="SM00487">
    <property type="entry name" value="DEXDc"/>
    <property type="match status" value="1"/>
</dbReference>
<proteinExistence type="predicted"/>